<feature type="transmembrane region" description="Helical" evidence="1">
    <location>
        <begin position="30"/>
        <end position="57"/>
    </location>
</feature>
<comment type="caution">
    <text evidence="2">The sequence shown here is derived from an EMBL/GenBank/DDBJ whole genome shotgun (WGS) entry which is preliminary data.</text>
</comment>
<keyword evidence="1" id="KW-0812">Transmembrane</keyword>
<organism evidence="2 3">
    <name type="scientific">Curtobacterium flaccumfaciens</name>
    <dbReference type="NCBI Taxonomy" id="2035"/>
    <lineage>
        <taxon>Bacteria</taxon>
        <taxon>Bacillati</taxon>
        <taxon>Actinomycetota</taxon>
        <taxon>Actinomycetes</taxon>
        <taxon>Micrococcales</taxon>
        <taxon>Microbacteriaceae</taxon>
        <taxon>Curtobacterium</taxon>
    </lineage>
</organism>
<evidence type="ECO:0000313" key="2">
    <source>
        <dbReference type="EMBL" id="TDN46419.1"/>
    </source>
</evidence>
<accession>A0A4R6DPR9</accession>
<keyword evidence="1" id="KW-0472">Membrane</keyword>
<dbReference type="RefSeq" id="WP_133518309.1">
    <property type="nucleotide sequence ID" value="NZ_SNVW01000001.1"/>
</dbReference>
<evidence type="ECO:0000256" key="1">
    <source>
        <dbReference type="SAM" id="Phobius"/>
    </source>
</evidence>
<proteinExistence type="predicted"/>
<dbReference type="AlphaFoldDB" id="A0A4R6DPR9"/>
<dbReference type="EMBL" id="SNVW01000001">
    <property type="protein sequence ID" value="TDN46419.1"/>
    <property type="molecule type" value="Genomic_DNA"/>
</dbReference>
<name>A0A4R6DPR9_9MICO</name>
<reference evidence="2 3" key="1">
    <citation type="submission" date="2019-03" db="EMBL/GenBank/DDBJ databases">
        <title>Genomic analyses of the natural microbiome of Caenorhabditis elegans.</title>
        <authorList>
            <person name="Samuel B."/>
        </authorList>
    </citation>
    <scope>NUCLEOTIDE SEQUENCE [LARGE SCALE GENOMIC DNA]</scope>
    <source>
        <strain evidence="2 3">JUb65</strain>
    </source>
</reference>
<dbReference type="Proteomes" id="UP000295764">
    <property type="component" value="Unassembled WGS sequence"/>
</dbReference>
<keyword evidence="1" id="KW-1133">Transmembrane helix</keyword>
<gene>
    <name evidence="2" type="ORF">EDF64_101284</name>
</gene>
<sequence>MGEPRDLDELLTGAQVVDAPAHTARRAVGLGIGLVTLGAAVAVAVTTGGFAALATVVRAAMASWADQF</sequence>
<protein>
    <submittedName>
        <fullName evidence="2">Uncharacterized protein</fullName>
    </submittedName>
</protein>
<evidence type="ECO:0000313" key="3">
    <source>
        <dbReference type="Proteomes" id="UP000295764"/>
    </source>
</evidence>